<organism evidence="7 8">
    <name type="scientific">Arthrobacter hankyongi</name>
    <dbReference type="NCBI Taxonomy" id="2904801"/>
    <lineage>
        <taxon>Bacteria</taxon>
        <taxon>Bacillati</taxon>
        <taxon>Actinomycetota</taxon>
        <taxon>Actinomycetes</taxon>
        <taxon>Micrococcales</taxon>
        <taxon>Micrococcaceae</taxon>
        <taxon>Arthrobacter</taxon>
    </lineage>
</organism>
<evidence type="ECO:0000313" key="7">
    <source>
        <dbReference type="EMBL" id="MCG2621840.1"/>
    </source>
</evidence>
<evidence type="ECO:0000256" key="3">
    <source>
        <dbReference type="ARBA" id="ARBA00022827"/>
    </source>
</evidence>
<name>A0ABS9L580_9MICC</name>
<keyword evidence="4" id="KW-0560">Oxidoreductase</keyword>
<evidence type="ECO:0000256" key="2">
    <source>
        <dbReference type="ARBA" id="ARBA00022630"/>
    </source>
</evidence>
<proteinExistence type="predicted"/>
<dbReference type="PANTHER" id="PTHR43557:SF2">
    <property type="entry name" value="RIESKE DOMAIN-CONTAINING PROTEIN-RELATED"/>
    <property type="match status" value="1"/>
</dbReference>
<dbReference type="InterPro" id="IPR036188">
    <property type="entry name" value="FAD/NAD-bd_sf"/>
</dbReference>
<dbReference type="Gene3D" id="3.50.50.60">
    <property type="entry name" value="FAD/NAD(P)-binding domain"/>
    <property type="match status" value="2"/>
</dbReference>
<dbReference type="Gene3D" id="3.30.390.30">
    <property type="match status" value="1"/>
</dbReference>
<comment type="caution">
    <text evidence="7">The sequence shown here is derived from an EMBL/GenBank/DDBJ whole genome shotgun (WGS) entry which is preliminary data.</text>
</comment>
<dbReference type="RefSeq" id="WP_237819457.1">
    <property type="nucleotide sequence ID" value="NZ_JAKLTQ010000004.1"/>
</dbReference>
<dbReference type="Proteomes" id="UP001165368">
    <property type="component" value="Unassembled WGS sequence"/>
</dbReference>
<evidence type="ECO:0000313" key="8">
    <source>
        <dbReference type="Proteomes" id="UP001165368"/>
    </source>
</evidence>
<keyword evidence="2" id="KW-0285">Flavoprotein</keyword>
<sequence length="415" mass="44591">MSTVIIGAGHAGVQAAESLRTEGYADRIVLLDKAEHLPYQRPPLSKDYIKAGGDPAPLPLRGAAFYGEHDIDLRTGVEVVRIDSQAQLVFVKGGEPIPYNELIIAAGAEARRAHCAGNGLEGINYLRTVEDAETLRAQLDRGYGRVVVVGAGFIGLEFAAVAAQRGLDVTVIDFAQRPMQRVLSPSMSDYFTQVHTDLGVKLHFDEGLDHFVGEQGRVTAVAGTSGVTYPCDFAVVGLGVVTDEDLAAAGRIECDRGILVDEYLSTNVPHVYAIGDLAVFPSHHFGGNLRLESVQNATDMAKTVAKTIAGNPSRYDIAPWFWSNQGPVKLQIAGLADPADVVIERGNRSTGKFSQFLFRDGQLVAVESVNAPADHVAARKLLEHDAGITMEQARDHDFDLKAYARNLSSSAMTPS</sequence>
<keyword evidence="3" id="KW-0274">FAD</keyword>
<dbReference type="PRINTS" id="PR00368">
    <property type="entry name" value="FADPNR"/>
</dbReference>
<evidence type="ECO:0000256" key="1">
    <source>
        <dbReference type="ARBA" id="ARBA00001974"/>
    </source>
</evidence>
<dbReference type="Pfam" id="PF14759">
    <property type="entry name" value="Reductase_C"/>
    <property type="match status" value="1"/>
</dbReference>
<dbReference type="InterPro" id="IPR023753">
    <property type="entry name" value="FAD/NAD-binding_dom"/>
</dbReference>
<feature type="domain" description="Reductase C-terminal" evidence="6">
    <location>
        <begin position="320"/>
        <end position="403"/>
    </location>
</feature>
<keyword evidence="8" id="KW-1185">Reference proteome</keyword>
<gene>
    <name evidence="7" type="ORF">LVY72_07905</name>
</gene>
<dbReference type="SUPFAM" id="SSF51905">
    <property type="entry name" value="FAD/NAD(P)-binding domain"/>
    <property type="match status" value="2"/>
</dbReference>
<dbReference type="SUPFAM" id="SSF55424">
    <property type="entry name" value="FAD/NAD-linked reductases, dimerisation (C-terminal) domain"/>
    <property type="match status" value="1"/>
</dbReference>
<evidence type="ECO:0000259" key="5">
    <source>
        <dbReference type="Pfam" id="PF07992"/>
    </source>
</evidence>
<dbReference type="PRINTS" id="PR00411">
    <property type="entry name" value="PNDRDTASEI"/>
</dbReference>
<dbReference type="PANTHER" id="PTHR43557">
    <property type="entry name" value="APOPTOSIS-INDUCING FACTOR 1"/>
    <property type="match status" value="1"/>
</dbReference>
<evidence type="ECO:0000256" key="4">
    <source>
        <dbReference type="ARBA" id="ARBA00023002"/>
    </source>
</evidence>
<protein>
    <submittedName>
        <fullName evidence="7">FAD-dependent oxidoreductase</fullName>
    </submittedName>
</protein>
<dbReference type="InterPro" id="IPR016156">
    <property type="entry name" value="FAD/NAD-linked_Rdtase_dimer_sf"/>
</dbReference>
<comment type="cofactor">
    <cofactor evidence="1">
        <name>FAD</name>
        <dbReference type="ChEBI" id="CHEBI:57692"/>
    </cofactor>
</comment>
<dbReference type="Pfam" id="PF07992">
    <property type="entry name" value="Pyr_redox_2"/>
    <property type="match status" value="1"/>
</dbReference>
<accession>A0ABS9L580</accession>
<dbReference type="InterPro" id="IPR050446">
    <property type="entry name" value="FAD-oxidoreductase/Apoptosis"/>
</dbReference>
<evidence type="ECO:0000259" key="6">
    <source>
        <dbReference type="Pfam" id="PF14759"/>
    </source>
</evidence>
<feature type="domain" description="FAD/NAD(P)-binding" evidence="5">
    <location>
        <begin position="2"/>
        <end position="301"/>
    </location>
</feature>
<dbReference type="InterPro" id="IPR028202">
    <property type="entry name" value="Reductase_C"/>
</dbReference>
<reference evidence="7" key="1">
    <citation type="submission" date="2022-01" db="EMBL/GenBank/DDBJ databases">
        <authorList>
            <person name="Jo J.-H."/>
            <person name="Im W.-T."/>
        </authorList>
    </citation>
    <scope>NUCLEOTIDE SEQUENCE</scope>
    <source>
        <strain evidence="7">I2-34</strain>
    </source>
</reference>
<dbReference type="EMBL" id="JAKLTQ010000004">
    <property type="protein sequence ID" value="MCG2621840.1"/>
    <property type="molecule type" value="Genomic_DNA"/>
</dbReference>